<reference evidence="2" key="1">
    <citation type="journal article" date="2020" name="Cell">
        <title>Large-Scale Comparative Analyses of Tick Genomes Elucidate Their Genetic Diversity and Vector Capacities.</title>
        <authorList>
            <consortium name="Tick Genome and Microbiome Consortium (TIGMIC)"/>
            <person name="Jia N."/>
            <person name="Wang J."/>
            <person name="Shi W."/>
            <person name="Du L."/>
            <person name="Sun Y."/>
            <person name="Zhan W."/>
            <person name="Jiang J.F."/>
            <person name="Wang Q."/>
            <person name="Zhang B."/>
            <person name="Ji P."/>
            <person name="Bell-Sakyi L."/>
            <person name="Cui X.M."/>
            <person name="Yuan T.T."/>
            <person name="Jiang B.G."/>
            <person name="Yang W.F."/>
            <person name="Lam T.T."/>
            <person name="Chang Q.C."/>
            <person name="Ding S.J."/>
            <person name="Wang X.J."/>
            <person name="Zhu J.G."/>
            <person name="Ruan X.D."/>
            <person name="Zhao L."/>
            <person name="Wei J.T."/>
            <person name="Ye R.Z."/>
            <person name="Que T.C."/>
            <person name="Du C.H."/>
            <person name="Zhou Y.H."/>
            <person name="Cheng J.X."/>
            <person name="Dai P.F."/>
            <person name="Guo W.B."/>
            <person name="Han X.H."/>
            <person name="Huang E.J."/>
            <person name="Li L.F."/>
            <person name="Wei W."/>
            <person name="Gao Y.C."/>
            <person name="Liu J.Z."/>
            <person name="Shao H.Z."/>
            <person name="Wang X."/>
            <person name="Wang C.C."/>
            <person name="Yang T.C."/>
            <person name="Huo Q.B."/>
            <person name="Li W."/>
            <person name="Chen H.Y."/>
            <person name="Chen S.E."/>
            <person name="Zhou L.G."/>
            <person name="Ni X.B."/>
            <person name="Tian J.H."/>
            <person name="Sheng Y."/>
            <person name="Liu T."/>
            <person name="Pan Y.S."/>
            <person name="Xia L.Y."/>
            <person name="Li J."/>
            <person name="Zhao F."/>
            <person name="Cao W.C."/>
        </authorList>
    </citation>
    <scope>NUCLEOTIDE SEQUENCE</scope>
    <source>
        <strain evidence="2">Rmic-2018</strain>
    </source>
</reference>
<reference evidence="2" key="2">
    <citation type="submission" date="2021-09" db="EMBL/GenBank/DDBJ databases">
        <authorList>
            <person name="Jia N."/>
            <person name="Wang J."/>
            <person name="Shi W."/>
            <person name="Du L."/>
            <person name="Sun Y."/>
            <person name="Zhan W."/>
            <person name="Jiang J."/>
            <person name="Wang Q."/>
            <person name="Zhang B."/>
            <person name="Ji P."/>
            <person name="Sakyi L.B."/>
            <person name="Cui X."/>
            <person name="Yuan T."/>
            <person name="Jiang B."/>
            <person name="Yang W."/>
            <person name="Lam T.T.-Y."/>
            <person name="Chang Q."/>
            <person name="Ding S."/>
            <person name="Wang X."/>
            <person name="Zhu J."/>
            <person name="Ruan X."/>
            <person name="Zhao L."/>
            <person name="Wei J."/>
            <person name="Que T."/>
            <person name="Du C."/>
            <person name="Cheng J."/>
            <person name="Dai P."/>
            <person name="Han X."/>
            <person name="Huang E."/>
            <person name="Gao Y."/>
            <person name="Liu J."/>
            <person name="Shao H."/>
            <person name="Ye R."/>
            <person name="Li L."/>
            <person name="Wei W."/>
            <person name="Wang X."/>
            <person name="Wang C."/>
            <person name="Huo Q."/>
            <person name="Li W."/>
            <person name="Guo W."/>
            <person name="Chen H."/>
            <person name="Chen S."/>
            <person name="Zhou L."/>
            <person name="Zhou L."/>
            <person name="Ni X."/>
            <person name="Tian J."/>
            <person name="Zhou Y."/>
            <person name="Sheng Y."/>
            <person name="Liu T."/>
            <person name="Pan Y."/>
            <person name="Xia L."/>
            <person name="Li J."/>
            <person name="Zhao F."/>
            <person name="Cao W."/>
        </authorList>
    </citation>
    <scope>NUCLEOTIDE SEQUENCE</scope>
    <source>
        <strain evidence="2">Rmic-2018</strain>
        <tissue evidence="2">Larvae</tissue>
    </source>
</reference>
<keyword evidence="3" id="KW-1185">Reference proteome</keyword>
<dbReference type="EMBL" id="JABSTU010000005">
    <property type="protein sequence ID" value="KAH8030604.1"/>
    <property type="molecule type" value="Genomic_DNA"/>
</dbReference>
<feature type="region of interest" description="Disordered" evidence="1">
    <location>
        <begin position="70"/>
        <end position="99"/>
    </location>
</feature>
<name>A0A9J6E8M2_RHIMP</name>
<dbReference type="AlphaFoldDB" id="A0A9J6E8M2"/>
<comment type="caution">
    <text evidence="2">The sequence shown here is derived from an EMBL/GenBank/DDBJ whole genome shotgun (WGS) entry which is preliminary data.</text>
</comment>
<protein>
    <submittedName>
        <fullName evidence="2">Uncharacterized protein</fullName>
    </submittedName>
</protein>
<sequence>MRPRMADRDTTKRLVISTPPRFPVPAGLSADSHIRLWKVISQETSKSRLAPGATRRVVIAGPFSESHSSRLVSVASRGPTRRPRNVSLRVGSTAHGPAPSRLSGCGVWVTWKMRRDGGGAAVKSLHVPVSGDCSIDSLVTTIKEDAKKSDGTCPSEF</sequence>
<gene>
    <name evidence="2" type="ORF">HPB51_010435</name>
</gene>
<proteinExistence type="predicted"/>
<evidence type="ECO:0000313" key="3">
    <source>
        <dbReference type="Proteomes" id="UP000821866"/>
    </source>
</evidence>
<organism evidence="2 3">
    <name type="scientific">Rhipicephalus microplus</name>
    <name type="common">Cattle tick</name>
    <name type="synonym">Boophilus microplus</name>
    <dbReference type="NCBI Taxonomy" id="6941"/>
    <lineage>
        <taxon>Eukaryota</taxon>
        <taxon>Metazoa</taxon>
        <taxon>Ecdysozoa</taxon>
        <taxon>Arthropoda</taxon>
        <taxon>Chelicerata</taxon>
        <taxon>Arachnida</taxon>
        <taxon>Acari</taxon>
        <taxon>Parasitiformes</taxon>
        <taxon>Ixodida</taxon>
        <taxon>Ixodoidea</taxon>
        <taxon>Ixodidae</taxon>
        <taxon>Rhipicephalinae</taxon>
        <taxon>Rhipicephalus</taxon>
        <taxon>Boophilus</taxon>
    </lineage>
</organism>
<accession>A0A9J6E8M2</accession>
<evidence type="ECO:0000256" key="1">
    <source>
        <dbReference type="SAM" id="MobiDB-lite"/>
    </source>
</evidence>
<dbReference type="Proteomes" id="UP000821866">
    <property type="component" value="Chromosome 3"/>
</dbReference>
<evidence type="ECO:0000313" key="2">
    <source>
        <dbReference type="EMBL" id="KAH8030604.1"/>
    </source>
</evidence>